<proteinExistence type="predicted"/>
<organism evidence="1 2">
    <name type="scientific">Nephila pilipes</name>
    <name type="common">Giant wood spider</name>
    <name type="synonym">Nephila maculata</name>
    <dbReference type="NCBI Taxonomy" id="299642"/>
    <lineage>
        <taxon>Eukaryota</taxon>
        <taxon>Metazoa</taxon>
        <taxon>Ecdysozoa</taxon>
        <taxon>Arthropoda</taxon>
        <taxon>Chelicerata</taxon>
        <taxon>Arachnida</taxon>
        <taxon>Araneae</taxon>
        <taxon>Araneomorphae</taxon>
        <taxon>Entelegynae</taxon>
        <taxon>Araneoidea</taxon>
        <taxon>Nephilidae</taxon>
        <taxon>Nephila</taxon>
    </lineage>
</organism>
<accession>A0A8X6P3E6</accession>
<keyword evidence="2" id="KW-1185">Reference proteome</keyword>
<evidence type="ECO:0000313" key="1">
    <source>
        <dbReference type="EMBL" id="GFT44669.1"/>
    </source>
</evidence>
<dbReference type="AlphaFoldDB" id="A0A8X6P3E6"/>
<dbReference type="Proteomes" id="UP000887013">
    <property type="component" value="Unassembled WGS sequence"/>
</dbReference>
<sequence>MSDKENILEYLLNSGAGAVSEHSEDETVQISSFDLGMEVKEMILIHYICPLETKARFNAYLRLKRMHRPEQVVTLNGSGRIVPVAEGVSLQTLCCGVVVGVKEFVDNCVNHE</sequence>
<reference evidence="1" key="1">
    <citation type="submission" date="2020-08" db="EMBL/GenBank/DDBJ databases">
        <title>Multicomponent nature underlies the extraordinary mechanical properties of spider dragline silk.</title>
        <authorList>
            <person name="Kono N."/>
            <person name="Nakamura H."/>
            <person name="Mori M."/>
            <person name="Yoshida Y."/>
            <person name="Ohtoshi R."/>
            <person name="Malay A.D."/>
            <person name="Moran D.A.P."/>
            <person name="Tomita M."/>
            <person name="Numata K."/>
            <person name="Arakawa K."/>
        </authorList>
    </citation>
    <scope>NUCLEOTIDE SEQUENCE</scope>
</reference>
<comment type="caution">
    <text evidence="1">The sequence shown here is derived from an EMBL/GenBank/DDBJ whole genome shotgun (WGS) entry which is preliminary data.</text>
</comment>
<evidence type="ECO:0000313" key="2">
    <source>
        <dbReference type="Proteomes" id="UP000887013"/>
    </source>
</evidence>
<gene>
    <name evidence="1" type="ORF">NPIL_87851</name>
</gene>
<dbReference type="EMBL" id="BMAW01110735">
    <property type="protein sequence ID" value="GFT44669.1"/>
    <property type="molecule type" value="Genomic_DNA"/>
</dbReference>
<name>A0A8X6P3E6_NEPPI</name>
<protein>
    <submittedName>
        <fullName evidence="1">Uncharacterized protein</fullName>
    </submittedName>
</protein>